<dbReference type="GO" id="GO:0004045">
    <property type="term" value="F:peptidyl-tRNA hydrolase activity"/>
    <property type="evidence" value="ECO:0007669"/>
    <property type="project" value="UniProtKB-EC"/>
</dbReference>
<comment type="catalytic activity">
    <reaction evidence="7">
        <text>an N-acyl-L-alpha-aminoacyl-tRNA + H2O = an N-acyl-L-amino acid + a tRNA + H(+)</text>
        <dbReference type="Rhea" id="RHEA:54448"/>
        <dbReference type="Rhea" id="RHEA-COMP:10123"/>
        <dbReference type="Rhea" id="RHEA-COMP:13883"/>
        <dbReference type="ChEBI" id="CHEBI:15377"/>
        <dbReference type="ChEBI" id="CHEBI:15378"/>
        <dbReference type="ChEBI" id="CHEBI:59874"/>
        <dbReference type="ChEBI" id="CHEBI:78442"/>
        <dbReference type="ChEBI" id="CHEBI:138191"/>
        <dbReference type="EC" id="3.1.1.29"/>
    </reaction>
</comment>
<dbReference type="SUPFAM" id="SSF53178">
    <property type="entry name" value="Peptidyl-tRNA hydrolase-like"/>
    <property type="match status" value="1"/>
</dbReference>
<evidence type="ECO:0000256" key="2">
    <source>
        <dbReference type="ARBA" id="ARBA00022555"/>
    </source>
</evidence>
<evidence type="ECO:0000256" key="8">
    <source>
        <dbReference type="RuleBase" id="RU004320"/>
    </source>
</evidence>
<dbReference type="PROSITE" id="PS01195">
    <property type="entry name" value="PEPT_TRNA_HYDROL_1"/>
    <property type="match status" value="1"/>
</dbReference>
<keyword evidence="2" id="KW-0820">tRNA-binding</keyword>
<evidence type="ECO:0000256" key="1">
    <source>
        <dbReference type="ARBA" id="ARBA00013260"/>
    </source>
</evidence>
<dbReference type="InterPro" id="IPR018171">
    <property type="entry name" value="Pept_tRNA_hydro_CS"/>
</dbReference>
<evidence type="ECO:0000256" key="6">
    <source>
        <dbReference type="ARBA" id="ARBA00050038"/>
    </source>
</evidence>
<sequence>MVRWKDKNMSYVIVGLGNPGEEYAKTRHNSGRIILEAFRRAHALPDWKGKKGVLVSNGKIGKETILLMLPELFMNKSGVSLTSVITSAKKAEHLIAVYDDLDLPLGTFRISFGRSSGGHKGVESIIRSIRTKDFIRLRVGISPQTPSGKIKKPLGEKKTVDFLMGSFNPKEEKALQALSAKINEALEAIVVEGKVVAMNRFNQVVGSKK</sequence>
<comment type="similarity">
    <text evidence="5 8">Belongs to the PTH family.</text>
</comment>
<evidence type="ECO:0000313" key="9">
    <source>
        <dbReference type="EMBL" id="OGG54691.1"/>
    </source>
</evidence>
<organism evidence="9 10">
    <name type="scientific">Candidatus Kaiserbacteria bacterium RIFCSPHIGHO2_02_FULL_49_11</name>
    <dbReference type="NCBI Taxonomy" id="1798489"/>
    <lineage>
        <taxon>Bacteria</taxon>
        <taxon>Candidatus Kaiseribacteriota</taxon>
    </lineage>
</organism>
<proteinExistence type="inferred from homology"/>
<dbReference type="Proteomes" id="UP000177659">
    <property type="component" value="Unassembled WGS sequence"/>
</dbReference>
<accession>A0A1F6D079</accession>
<evidence type="ECO:0000256" key="7">
    <source>
        <dbReference type="RuleBase" id="RU000673"/>
    </source>
</evidence>
<dbReference type="NCBIfam" id="TIGR00447">
    <property type="entry name" value="pth"/>
    <property type="match status" value="1"/>
</dbReference>
<dbReference type="EMBL" id="MFLC01000034">
    <property type="protein sequence ID" value="OGG54691.1"/>
    <property type="molecule type" value="Genomic_DNA"/>
</dbReference>
<evidence type="ECO:0000256" key="5">
    <source>
        <dbReference type="ARBA" id="ARBA00038063"/>
    </source>
</evidence>
<comment type="caution">
    <text evidence="9">The sequence shown here is derived from an EMBL/GenBank/DDBJ whole genome shotgun (WGS) entry which is preliminary data.</text>
</comment>
<protein>
    <recommendedName>
        <fullName evidence="6 7">Peptidyl-tRNA hydrolase</fullName>
        <ecNumber evidence="1 7">3.1.1.29</ecNumber>
    </recommendedName>
</protein>
<dbReference type="PANTHER" id="PTHR17224">
    <property type="entry name" value="PEPTIDYL-TRNA HYDROLASE"/>
    <property type="match status" value="1"/>
</dbReference>
<dbReference type="PANTHER" id="PTHR17224:SF1">
    <property type="entry name" value="PEPTIDYL-TRNA HYDROLASE"/>
    <property type="match status" value="1"/>
</dbReference>
<keyword evidence="3 7" id="KW-0378">Hydrolase</keyword>
<evidence type="ECO:0000256" key="4">
    <source>
        <dbReference type="ARBA" id="ARBA00022884"/>
    </source>
</evidence>
<reference evidence="9 10" key="1">
    <citation type="journal article" date="2016" name="Nat. Commun.">
        <title>Thousands of microbial genomes shed light on interconnected biogeochemical processes in an aquifer system.</title>
        <authorList>
            <person name="Anantharaman K."/>
            <person name="Brown C.T."/>
            <person name="Hug L.A."/>
            <person name="Sharon I."/>
            <person name="Castelle C.J."/>
            <person name="Probst A.J."/>
            <person name="Thomas B.C."/>
            <person name="Singh A."/>
            <person name="Wilkins M.J."/>
            <person name="Karaoz U."/>
            <person name="Brodie E.L."/>
            <person name="Williams K.H."/>
            <person name="Hubbard S.S."/>
            <person name="Banfield J.F."/>
        </authorList>
    </citation>
    <scope>NUCLEOTIDE SEQUENCE [LARGE SCALE GENOMIC DNA]</scope>
</reference>
<gene>
    <name evidence="9" type="ORF">A3D62_03330</name>
</gene>
<evidence type="ECO:0000313" key="10">
    <source>
        <dbReference type="Proteomes" id="UP000177659"/>
    </source>
</evidence>
<keyword evidence="4" id="KW-0694">RNA-binding</keyword>
<evidence type="ECO:0000256" key="3">
    <source>
        <dbReference type="ARBA" id="ARBA00022801"/>
    </source>
</evidence>
<dbReference type="CDD" id="cd00462">
    <property type="entry name" value="PTH"/>
    <property type="match status" value="1"/>
</dbReference>
<dbReference type="InterPro" id="IPR036416">
    <property type="entry name" value="Pept_tRNA_hydro_sf"/>
</dbReference>
<dbReference type="Gene3D" id="3.40.50.1470">
    <property type="entry name" value="Peptidyl-tRNA hydrolase"/>
    <property type="match status" value="1"/>
</dbReference>
<name>A0A1F6D079_9BACT</name>
<dbReference type="Pfam" id="PF01195">
    <property type="entry name" value="Pept_tRNA_hydro"/>
    <property type="match status" value="1"/>
</dbReference>
<dbReference type="InterPro" id="IPR001328">
    <property type="entry name" value="Pept_tRNA_hydro"/>
</dbReference>
<dbReference type="GO" id="GO:0000049">
    <property type="term" value="F:tRNA binding"/>
    <property type="evidence" value="ECO:0007669"/>
    <property type="project" value="UniProtKB-KW"/>
</dbReference>
<dbReference type="EC" id="3.1.1.29" evidence="1 7"/>
<dbReference type="AlphaFoldDB" id="A0A1F6D079"/>